<dbReference type="Proteomes" id="UP000004980">
    <property type="component" value="Unassembled WGS sequence"/>
</dbReference>
<sequence>MVKPAPTVVAGAGQPLASDEDDHRVDRLHGALQSVREIFSTLDATLDVHEHVVGAEVLAQAIEEPPRVGLTVDAPVADEDRGHVGPSLVLLCVARAAAPWRLGRERAGAADAARLHIEHTVRMDSSSALATWSVVCANFQSGFELRAL</sequence>
<dbReference type="EMBL" id="AKAU01000249">
    <property type="protein sequence ID" value="EIM95294.1"/>
    <property type="molecule type" value="Genomic_DNA"/>
</dbReference>
<comment type="caution">
    <text evidence="2">The sequence shown here is derived from an EMBL/GenBank/DDBJ whole genome shotgun (WGS) entry which is preliminary data.</text>
</comment>
<accession>A0ABP2PBV7</accession>
<proteinExistence type="predicted"/>
<keyword evidence="3" id="KW-1185">Reference proteome</keyword>
<gene>
    <name evidence="2" type="ORF">WQE_39894</name>
</gene>
<evidence type="ECO:0000256" key="1">
    <source>
        <dbReference type="SAM" id="MobiDB-lite"/>
    </source>
</evidence>
<feature type="region of interest" description="Disordered" evidence="1">
    <location>
        <begin position="1"/>
        <end position="21"/>
    </location>
</feature>
<reference evidence="2 3" key="1">
    <citation type="journal article" date="2012" name="J. Bacteriol.">
        <title>Draft Genome Sequence of the Soil Bacterium Burkholderia terrae Strain BS001, Which Interacts with Fungal Surface Structures.</title>
        <authorList>
            <person name="Nazir R."/>
            <person name="Hansen M.A."/>
            <person name="Sorensen S."/>
            <person name="van Elsas J.D."/>
        </authorList>
    </citation>
    <scope>NUCLEOTIDE SEQUENCE [LARGE SCALE GENOMIC DNA]</scope>
    <source>
        <strain evidence="2 3">BS001</strain>
    </source>
</reference>
<organism evidence="2 3">
    <name type="scientific">Paraburkholderia hospita</name>
    <dbReference type="NCBI Taxonomy" id="169430"/>
    <lineage>
        <taxon>Bacteria</taxon>
        <taxon>Pseudomonadati</taxon>
        <taxon>Pseudomonadota</taxon>
        <taxon>Betaproteobacteria</taxon>
        <taxon>Burkholderiales</taxon>
        <taxon>Burkholderiaceae</taxon>
        <taxon>Paraburkholderia</taxon>
    </lineage>
</organism>
<protein>
    <submittedName>
        <fullName evidence="2">Uncharacterized protein</fullName>
    </submittedName>
</protein>
<evidence type="ECO:0000313" key="2">
    <source>
        <dbReference type="EMBL" id="EIM95294.1"/>
    </source>
</evidence>
<name>A0ABP2PBV7_9BURK</name>
<evidence type="ECO:0000313" key="3">
    <source>
        <dbReference type="Proteomes" id="UP000004980"/>
    </source>
</evidence>